<feature type="compositionally biased region" description="Low complexity" evidence="1">
    <location>
        <begin position="183"/>
        <end position="206"/>
    </location>
</feature>
<evidence type="ECO:0000256" key="2">
    <source>
        <dbReference type="SAM" id="Phobius"/>
    </source>
</evidence>
<feature type="region of interest" description="Disordered" evidence="1">
    <location>
        <begin position="1"/>
        <end position="51"/>
    </location>
</feature>
<protein>
    <submittedName>
        <fullName evidence="3">Uncharacterized protein</fullName>
    </submittedName>
</protein>
<feature type="region of interest" description="Disordered" evidence="1">
    <location>
        <begin position="91"/>
        <end position="421"/>
    </location>
</feature>
<feature type="compositionally biased region" description="Pro residues" evidence="1">
    <location>
        <begin position="207"/>
        <end position="217"/>
    </location>
</feature>
<accession>A0ABQ7FUY0</accession>
<gene>
    <name evidence="3" type="ORF">DUNSADRAFT_6536</name>
</gene>
<name>A0ABQ7FUY0_DUNSA</name>
<evidence type="ECO:0000256" key="1">
    <source>
        <dbReference type="SAM" id="MobiDB-lite"/>
    </source>
</evidence>
<feature type="transmembrane region" description="Helical" evidence="2">
    <location>
        <begin position="57"/>
        <end position="81"/>
    </location>
</feature>
<feature type="compositionally biased region" description="Pro residues" evidence="1">
    <location>
        <begin position="407"/>
        <end position="418"/>
    </location>
</feature>
<sequence length="454" mass="47990">MLLPNSEIDCRVERRIDPKRFDAPPPNPPPALDDSVASPEDMDDTSADGGNDNGWRAWMIAVILWGVVVLCCCPLVVFALYRRRKRYKGESCDAKVHPLPDPGGGKMHEQEPHSPGAGQQSISIDHRTSKDGASQPEVASTDKVHSSSGSSSSSISSLLPSHPIDKSMPAGIFSPKAPVHAGTTHAHSAQADDASARNDSSSSSSWPPAPQTPPPALPGARSLRVDGRGMPQLPHLRPPQGLTPQPAARSSWDSNSSRPHSSYLPPATEPGSHSSSDNGSSMLRLPRFLPPRPAARSSWDGRSSSRPHPPQGPPAMEPGARSSWSDDNSGPRPPQLLPAFPGTRSALHCLRAPPPASTTRSSKSSTFATDSMGSSSPVTGPRPSPQVLLPAWPGTRSARGSMRVSPPVLPQWPSPPKTAPAAYNRRLQTGAALPTISVAESAEGLKSKVVINYL</sequence>
<feature type="compositionally biased region" description="Polar residues" evidence="1">
    <location>
        <begin position="251"/>
        <end position="260"/>
    </location>
</feature>
<reference evidence="3" key="1">
    <citation type="submission" date="2017-08" db="EMBL/GenBank/DDBJ databases">
        <authorList>
            <person name="Polle J.E."/>
            <person name="Barry K."/>
            <person name="Cushman J."/>
            <person name="Schmutz J."/>
            <person name="Tran D."/>
            <person name="Hathwaick L.T."/>
            <person name="Yim W.C."/>
            <person name="Jenkins J."/>
            <person name="Mckie-Krisberg Z.M."/>
            <person name="Prochnik S."/>
            <person name="Lindquist E."/>
            <person name="Dockter R.B."/>
            <person name="Adam C."/>
            <person name="Molina H."/>
            <person name="Bunkerborg J."/>
            <person name="Jin E."/>
            <person name="Buchheim M."/>
            <person name="Magnuson J."/>
        </authorList>
    </citation>
    <scope>NUCLEOTIDE SEQUENCE</scope>
    <source>
        <strain evidence="3">CCAP 19/18</strain>
    </source>
</reference>
<feature type="compositionally biased region" description="Low complexity" evidence="1">
    <location>
        <begin position="272"/>
        <end position="287"/>
    </location>
</feature>
<comment type="caution">
    <text evidence="3">The sequence shown here is derived from an EMBL/GenBank/DDBJ whole genome shotgun (WGS) entry which is preliminary data.</text>
</comment>
<feature type="compositionally biased region" description="Polar residues" evidence="1">
    <location>
        <begin position="357"/>
        <end position="378"/>
    </location>
</feature>
<feature type="compositionally biased region" description="Low complexity" evidence="1">
    <location>
        <begin position="146"/>
        <end position="162"/>
    </location>
</feature>
<organism evidence="3 4">
    <name type="scientific">Dunaliella salina</name>
    <name type="common">Green alga</name>
    <name type="synonym">Protococcus salinus</name>
    <dbReference type="NCBI Taxonomy" id="3046"/>
    <lineage>
        <taxon>Eukaryota</taxon>
        <taxon>Viridiplantae</taxon>
        <taxon>Chlorophyta</taxon>
        <taxon>core chlorophytes</taxon>
        <taxon>Chlorophyceae</taxon>
        <taxon>CS clade</taxon>
        <taxon>Chlamydomonadales</taxon>
        <taxon>Dunaliellaceae</taxon>
        <taxon>Dunaliella</taxon>
    </lineage>
</organism>
<keyword evidence="2" id="KW-1133">Transmembrane helix</keyword>
<keyword evidence="4" id="KW-1185">Reference proteome</keyword>
<evidence type="ECO:0000313" key="3">
    <source>
        <dbReference type="EMBL" id="KAF5825837.1"/>
    </source>
</evidence>
<evidence type="ECO:0000313" key="4">
    <source>
        <dbReference type="Proteomes" id="UP000815325"/>
    </source>
</evidence>
<keyword evidence="2" id="KW-0812">Transmembrane</keyword>
<dbReference type="Proteomes" id="UP000815325">
    <property type="component" value="Unassembled WGS sequence"/>
</dbReference>
<proteinExistence type="predicted"/>
<dbReference type="EMBL" id="MU071859">
    <property type="protein sequence ID" value="KAF5825837.1"/>
    <property type="molecule type" value="Genomic_DNA"/>
</dbReference>
<feature type="compositionally biased region" description="Basic and acidic residues" evidence="1">
    <location>
        <begin position="8"/>
        <end position="22"/>
    </location>
</feature>
<feature type="compositionally biased region" description="Pro residues" evidence="1">
    <location>
        <begin position="307"/>
        <end position="316"/>
    </location>
</feature>
<keyword evidence="2" id="KW-0472">Membrane</keyword>